<sequence length="77" mass="8257">MYNLTLVRAENEKNERKMTTAIQNSKDFFSKCLSWPWPKTAGSATAGFAIAGLATAGSFNDMGVGGGEMEPPQPRSS</sequence>
<reference evidence="1 2" key="1">
    <citation type="submission" date="2019-06" db="EMBL/GenBank/DDBJ databases">
        <title>WGS assembly of Gossypium darwinii.</title>
        <authorList>
            <person name="Chen Z.J."/>
            <person name="Sreedasyam A."/>
            <person name="Ando A."/>
            <person name="Song Q."/>
            <person name="De L."/>
            <person name="Hulse-Kemp A."/>
            <person name="Ding M."/>
            <person name="Ye W."/>
            <person name="Kirkbride R."/>
            <person name="Jenkins J."/>
            <person name="Plott C."/>
            <person name="Lovell J."/>
            <person name="Lin Y.-M."/>
            <person name="Vaughn R."/>
            <person name="Liu B."/>
            <person name="Li W."/>
            <person name="Simpson S."/>
            <person name="Scheffler B."/>
            <person name="Saski C."/>
            <person name="Grover C."/>
            <person name="Hu G."/>
            <person name="Conover J."/>
            <person name="Carlson J."/>
            <person name="Shu S."/>
            <person name="Boston L."/>
            <person name="Williams M."/>
            <person name="Peterson D."/>
            <person name="Mcgee K."/>
            <person name="Jones D."/>
            <person name="Wendel J."/>
            <person name="Stelly D."/>
            <person name="Grimwood J."/>
            <person name="Schmutz J."/>
        </authorList>
    </citation>
    <scope>NUCLEOTIDE SEQUENCE [LARGE SCALE GENOMIC DNA]</scope>
    <source>
        <strain evidence="1">1808015.09</strain>
    </source>
</reference>
<keyword evidence="2" id="KW-1185">Reference proteome</keyword>
<dbReference type="Proteomes" id="UP000323506">
    <property type="component" value="Chromosome A10"/>
</dbReference>
<proteinExistence type="predicted"/>
<evidence type="ECO:0000313" key="1">
    <source>
        <dbReference type="EMBL" id="TYG97469.1"/>
    </source>
</evidence>
<protein>
    <submittedName>
        <fullName evidence="1">Uncharacterized protein</fullName>
    </submittedName>
</protein>
<name>A0A5D2EWZ7_GOSDA</name>
<gene>
    <name evidence="1" type="ORF">ES288_A10G041400v1</name>
</gene>
<dbReference type="EMBL" id="CM017697">
    <property type="protein sequence ID" value="TYG97469.1"/>
    <property type="molecule type" value="Genomic_DNA"/>
</dbReference>
<accession>A0A5D2EWZ7</accession>
<dbReference type="AlphaFoldDB" id="A0A5D2EWZ7"/>
<organism evidence="1 2">
    <name type="scientific">Gossypium darwinii</name>
    <name type="common">Darwin's cotton</name>
    <name type="synonym">Gossypium barbadense var. darwinii</name>
    <dbReference type="NCBI Taxonomy" id="34276"/>
    <lineage>
        <taxon>Eukaryota</taxon>
        <taxon>Viridiplantae</taxon>
        <taxon>Streptophyta</taxon>
        <taxon>Embryophyta</taxon>
        <taxon>Tracheophyta</taxon>
        <taxon>Spermatophyta</taxon>
        <taxon>Magnoliopsida</taxon>
        <taxon>eudicotyledons</taxon>
        <taxon>Gunneridae</taxon>
        <taxon>Pentapetalae</taxon>
        <taxon>rosids</taxon>
        <taxon>malvids</taxon>
        <taxon>Malvales</taxon>
        <taxon>Malvaceae</taxon>
        <taxon>Malvoideae</taxon>
        <taxon>Gossypium</taxon>
    </lineage>
</organism>
<evidence type="ECO:0000313" key="2">
    <source>
        <dbReference type="Proteomes" id="UP000323506"/>
    </source>
</evidence>